<evidence type="ECO:0000313" key="3">
    <source>
        <dbReference type="EMBL" id="SDH29863.1"/>
    </source>
</evidence>
<dbReference type="PROSITE" id="PS51257">
    <property type="entry name" value="PROKAR_LIPOPROTEIN"/>
    <property type="match status" value="1"/>
</dbReference>
<sequence>MATHRATLIRAGAAAVAVGGAMALTACSTSVDGTAVASDSGGVFATPDTTTGARPTSTTVEPEEVDVFDLKVGTCLVDDLGLGDESVTVQGGQQTVPCSEPHTFEVYAEHTMSGSVFPGEDETVDEASVECSDAFGSFVGISYDDSTLDLFYLYPTEDSWEDGDRIVSCLITDPAGPTSGSLRGAAR</sequence>
<proteinExistence type="predicted"/>
<dbReference type="RefSeq" id="WP_072736214.1">
    <property type="nucleotide sequence ID" value="NZ_CP048813.1"/>
</dbReference>
<protein>
    <submittedName>
        <fullName evidence="3">Septum formation</fullName>
    </submittedName>
</protein>
<name>A0A1G8BA15_9NOCA</name>
<feature type="chain" id="PRO_5039053816" evidence="1">
    <location>
        <begin position="24"/>
        <end position="187"/>
    </location>
</feature>
<evidence type="ECO:0000256" key="1">
    <source>
        <dbReference type="SAM" id="SignalP"/>
    </source>
</evidence>
<organism evidence="3 4">
    <name type="scientific">Rhodococcus triatomae</name>
    <dbReference type="NCBI Taxonomy" id="300028"/>
    <lineage>
        <taxon>Bacteria</taxon>
        <taxon>Bacillati</taxon>
        <taxon>Actinomycetota</taxon>
        <taxon>Actinomycetes</taxon>
        <taxon>Mycobacteriales</taxon>
        <taxon>Nocardiaceae</taxon>
        <taxon>Rhodococcus</taxon>
    </lineage>
</organism>
<evidence type="ECO:0000313" key="4">
    <source>
        <dbReference type="Proteomes" id="UP000183263"/>
    </source>
</evidence>
<evidence type="ECO:0000259" key="2">
    <source>
        <dbReference type="Pfam" id="PF13845"/>
    </source>
</evidence>
<dbReference type="Proteomes" id="UP000183263">
    <property type="component" value="Unassembled WGS sequence"/>
</dbReference>
<dbReference type="InterPro" id="IPR026004">
    <property type="entry name" value="Septum_form"/>
</dbReference>
<keyword evidence="4" id="KW-1185">Reference proteome</keyword>
<keyword evidence="1" id="KW-0732">Signal</keyword>
<reference evidence="3 4" key="1">
    <citation type="submission" date="2016-10" db="EMBL/GenBank/DDBJ databases">
        <authorList>
            <person name="de Groot N.N."/>
        </authorList>
    </citation>
    <scope>NUCLEOTIDE SEQUENCE [LARGE SCALE GENOMIC DNA]</scope>
    <source>
        <strain evidence="3 4">DSM 44892</strain>
    </source>
</reference>
<dbReference type="AlphaFoldDB" id="A0A1G8BA15"/>
<gene>
    <name evidence="3" type="ORF">SAMN05444695_101733</name>
</gene>
<accession>A0A1G8BA15</accession>
<dbReference type="Pfam" id="PF13845">
    <property type="entry name" value="Septum_form"/>
    <property type="match status" value="1"/>
</dbReference>
<feature type="signal peptide" evidence="1">
    <location>
        <begin position="1"/>
        <end position="23"/>
    </location>
</feature>
<dbReference type="EMBL" id="FNDN01000001">
    <property type="protein sequence ID" value="SDH29863.1"/>
    <property type="molecule type" value="Genomic_DNA"/>
</dbReference>
<feature type="domain" description="Septum formation-related" evidence="2">
    <location>
        <begin position="93"/>
        <end position="169"/>
    </location>
</feature>